<dbReference type="SUPFAM" id="SSF52833">
    <property type="entry name" value="Thioredoxin-like"/>
    <property type="match status" value="1"/>
</dbReference>
<dbReference type="InterPro" id="IPR036249">
    <property type="entry name" value="Thioredoxin-like_sf"/>
</dbReference>
<evidence type="ECO:0000313" key="1">
    <source>
        <dbReference type="EMBL" id="HGG00328.1"/>
    </source>
</evidence>
<dbReference type="CDD" id="cd02980">
    <property type="entry name" value="TRX_Fd_family"/>
    <property type="match status" value="1"/>
</dbReference>
<comment type="caution">
    <text evidence="1">The sequence shown here is derived from an EMBL/GenBank/DDBJ whole genome shotgun (WGS) entry which is preliminary data.</text>
</comment>
<accession>A0A7C3ZV58</accession>
<reference evidence="1" key="1">
    <citation type="journal article" date="2020" name="mSystems">
        <title>Genome- and Community-Level Interaction Insights into Carbon Utilization and Element Cycling Functions of Hydrothermarchaeota in Hydrothermal Sediment.</title>
        <authorList>
            <person name="Zhou Z."/>
            <person name="Liu Y."/>
            <person name="Xu W."/>
            <person name="Pan J."/>
            <person name="Luo Z.H."/>
            <person name="Li M."/>
        </authorList>
    </citation>
    <scope>NUCLEOTIDE SEQUENCE [LARGE SCALE GENOMIC DNA]</scope>
    <source>
        <strain evidence="1">SpSt-374</strain>
    </source>
</reference>
<dbReference type="AlphaFoldDB" id="A0A7C3ZV58"/>
<gene>
    <name evidence="1" type="ORF">ENR15_06670</name>
</gene>
<dbReference type="EMBL" id="DSPX01000064">
    <property type="protein sequence ID" value="HGG00328.1"/>
    <property type="molecule type" value="Genomic_DNA"/>
</dbReference>
<name>A0A7C3ZV58_9CYAN</name>
<proteinExistence type="predicted"/>
<organism evidence="1">
    <name type="scientific">Planktothricoides sp. SpSt-374</name>
    <dbReference type="NCBI Taxonomy" id="2282167"/>
    <lineage>
        <taxon>Bacteria</taxon>
        <taxon>Bacillati</taxon>
        <taxon>Cyanobacteriota</taxon>
        <taxon>Cyanophyceae</taxon>
        <taxon>Oscillatoriophycideae</taxon>
        <taxon>Oscillatoriales</taxon>
        <taxon>Oscillatoriaceae</taxon>
        <taxon>Planktothricoides</taxon>
    </lineage>
</organism>
<protein>
    <submittedName>
        <fullName evidence="1">Ferredoxin</fullName>
    </submittedName>
</protein>
<sequence length="141" mass="15728">MAVSVQSLGLTQIQRHLFICANQTKPLCCSQEMGIEAWNYLKRRLQELRLSQPAGVPSPAHPSDPSPPYVFRTKANCLRVCAQGPIVVVYPDGVWYHSATPPVIERIIQEHLIGNQVVQEYAFVTHPLPMWPTATAPRSGE</sequence>
<dbReference type="Gene3D" id="3.40.30.10">
    <property type="entry name" value="Glutaredoxin"/>
    <property type="match status" value="1"/>
</dbReference>